<organism evidence="1 2">
    <name type="scientific">Polaribacter atrinae</name>
    <dbReference type="NCBI Taxonomy" id="1333662"/>
    <lineage>
        <taxon>Bacteria</taxon>
        <taxon>Pseudomonadati</taxon>
        <taxon>Bacteroidota</taxon>
        <taxon>Flavobacteriia</taxon>
        <taxon>Flavobacteriales</taxon>
        <taxon>Flavobacteriaceae</taxon>
    </lineage>
</organism>
<gene>
    <name evidence="1" type="ORF">LPB303_10745</name>
</gene>
<dbReference type="STRING" id="1333662.LPB303_10745"/>
<comment type="caution">
    <text evidence="1">The sequence shown here is derived from an EMBL/GenBank/DDBJ whole genome shotgun (WGS) entry which is preliminary data.</text>
</comment>
<name>A0A176TAA5_9FLAO</name>
<sequence>MKTNRVTIKKKRNTSSMKSPIYFLFFITSFLVCQTSFAQENFEKTKIVTNVFKALKKQKVKIFLKSLPTKDDITYLIPVERAAQPDKDIPDVDLIISNFKRDASENFRKVIKKGNAFGVDWKDIILQKVSYDDNPDPDPDIQMERGNITLVCESNDKKFLIVIRKTYKIRDTWRLMDRIKFTLL</sequence>
<dbReference type="AlphaFoldDB" id="A0A176TAA5"/>
<reference evidence="1" key="1">
    <citation type="submission" date="2016-02" db="EMBL/GenBank/DDBJ databases">
        <title>Draft genome sequence of Polaribacter atrinae KACC17473.</title>
        <authorList>
            <person name="Shin S.-K."/>
            <person name="Yi H."/>
        </authorList>
    </citation>
    <scope>NUCLEOTIDE SEQUENCE [LARGE SCALE GENOMIC DNA]</scope>
    <source>
        <strain evidence="1">KACC 17473</strain>
    </source>
</reference>
<evidence type="ECO:0000313" key="2">
    <source>
        <dbReference type="Proteomes" id="UP000076923"/>
    </source>
</evidence>
<keyword evidence="2" id="KW-1185">Reference proteome</keyword>
<dbReference type="Proteomes" id="UP000076923">
    <property type="component" value="Unassembled WGS sequence"/>
</dbReference>
<proteinExistence type="predicted"/>
<dbReference type="EMBL" id="LVWE01000038">
    <property type="protein sequence ID" value="OAD44797.1"/>
    <property type="molecule type" value="Genomic_DNA"/>
</dbReference>
<accession>A0A176TAA5</accession>
<protein>
    <submittedName>
        <fullName evidence="1">Uncharacterized protein</fullName>
    </submittedName>
</protein>
<evidence type="ECO:0000313" key="1">
    <source>
        <dbReference type="EMBL" id="OAD44797.1"/>
    </source>
</evidence>